<dbReference type="InterPro" id="IPR011836">
    <property type="entry name" value="YhdP"/>
</dbReference>
<keyword evidence="2" id="KW-1133">Transmembrane helix</keyword>
<protein>
    <submittedName>
        <fullName evidence="4">TIGR02099 family protein</fullName>
    </submittedName>
</protein>
<dbReference type="KEGG" id="ptrp:DCO17_08885"/>
<feature type="transmembrane region" description="Helical" evidence="2">
    <location>
        <begin position="29"/>
        <end position="52"/>
    </location>
</feature>
<keyword evidence="2" id="KW-0812">Transmembrane</keyword>
<reference evidence="4 5" key="1">
    <citation type="submission" date="2018-04" db="EMBL/GenBank/DDBJ databases">
        <title>Polynucleobacter sp. UH21B genome.</title>
        <authorList>
            <person name="Hahn M.W."/>
        </authorList>
    </citation>
    <scope>NUCLEOTIDE SEQUENCE [LARGE SCALE GENOMIC DNA]</scope>
    <source>
        <strain evidence="4 5">MWH-UH21B</strain>
    </source>
</reference>
<evidence type="ECO:0000313" key="4">
    <source>
        <dbReference type="EMBL" id="QKM65340.1"/>
    </source>
</evidence>
<evidence type="ECO:0000259" key="3">
    <source>
        <dbReference type="Pfam" id="PF13116"/>
    </source>
</evidence>
<dbReference type="EMBL" id="CP028942">
    <property type="protein sequence ID" value="QKM65340.1"/>
    <property type="molecule type" value="Genomic_DNA"/>
</dbReference>
<proteinExistence type="predicted"/>
<dbReference type="InterPro" id="IPR025263">
    <property type="entry name" value="YhdP_central"/>
</dbReference>
<name>A0A6M9PSD9_9BURK</name>
<sequence length="1377" mass="150300">MPQNFFPPRLKDLLAKGLQNLGKNWHKRALILAASLAALFVLGHLAVRFVVWPQIEKSKSSVEKLIGARVGVNVSIDDLRVSWTGIRPAFEIDGLRFTVPERIKPSLSIEKIYGQLSWKSFYHLLPYFHEIHFEGAEIDFQRSAKGIITIAGIPIDSSPSDYTAQNWLFSQDLIEAKQVKLNWDDKLNQKTPTLIEVQELSLTNGIRQHAGSLIVTTPWNQGPAEVKVNFAHHLGGETGNWHDWIGNVSWSITNLDLKKIANELQLKLSALEGILTSKGNLKIDNAHPDGGEFFVAVDNLVVQSSKSEDAIALGRLEANLAQETSDGLIAITTKTFAWREMGSSTSAPLENLSPMTFRWKPPGADGEIKEFGFSSPKISVEDVALFALNLPLSKKVHQWIKASQAEGELEDVDIQWAESKSPLSALNIPGGWFKSNKLDFNISAKLINLSFVGINKSIPSVSNLSGFVSSNQKEGSFSVDSRNLGLEVYDLLDDPKIQLDRAVGQIGWSKQRGNWVISTKKLALSNPEISTNLSINYKIGNGKEPDYMTMDMGFDQANLKTAYRYLPVGMGKDVRTYLSKAFNVGLIRKGQLHIKGDPNQAPFSDKQQGELTLNLPIIGASFSPAPFLPSNQGTWSTFTGVNGSITMNNAYFAVDITKANYKQVGLDTFHAEIPNVSANQLTLAANGNASGDAPQLLEYFYQSPSGKKQSSLEQNLRVTGPVNLNLGLKIPLSGSADTNVDLKLSLPGNRAQWADLPPFENLKGVIRITEVHPEFENVSANFLGGAINITSTEDIKDKQRFKITGDIQSKFIQDYFANSSSETQAFLNSMSGSIKYDGLIGFNKVGSDSNVQFDLRNWSMNAPAPLKKTNGSAMSGQVNIKTSNDVNNANRISWSGKIGDLYALEGAVSRDAQLRFGLGIGASANSSQPGFHLNIGSNQLNLDEWQRFLQANKSNRASGDKASSSTINTQITAQVKKLTLFDRPWQDVNLSANNKRNFWDLRISSPQASGQIQYQEAQKSDTNGLISGQFAKLKITDISTPPESATKQASPAKKTLRPEAIPSLDIVIDDFSWEKAHLGQLKIKSNTVGNVLKIDSIQTNNPQGSSTISGQWAGATKNTPDHSTLNIEMSIKDAGQIIAHWTPQKSIEGGQGKVSANAQWDGSPLDPKYETLVGKVSLNLEKGRLLEVNTSGAKLLDVLSLQSLFRFATLDLKGSLGNIVTKGTPFNSISSNFDINNGIAQTQQFNMNLDQANVVMSGQINIPKQTQDLRITIFPTIDATAGSLAAFAINPIVGLGALVGQYLLTSQINRSLQSDYLIQGSWDDPEVIPLDQKGQPVDSNTLNTIRSKNLLIEQSKPNANGAASSTPTPIQKNTSTK</sequence>
<dbReference type="Pfam" id="PF13116">
    <property type="entry name" value="YhdP"/>
    <property type="match status" value="1"/>
</dbReference>
<evidence type="ECO:0000313" key="5">
    <source>
        <dbReference type="Proteomes" id="UP000503312"/>
    </source>
</evidence>
<dbReference type="PANTHER" id="PTHR38690:SF1">
    <property type="entry name" value="PROTEASE"/>
    <property type="match status" value="1"/>
</dbReference>
<dbReference type="RefSeq" id="WP_173956373.1">
    <property type="nucleotide sequence ID" value="NZ_CP028942.1"/>
</dbReference>
<feature type="domain" description="YhdP central" evidence="3">
    <location>
        <begin position="31"/>
        <end position="1327"/>
    </location>
</feature>
<feature type="compositionally biased region" description="Polar residues" evidence="1">
    <location>
        <begin position="1355"/>
        <end position="1377"/>
    </location>
</feature>
<accession>A0A6M9PSD9</accession>
<dbReference type="PANTHER" id="PTHR38690">
    <property type="entry name" value="PROTEASE-RELATED"/>
    <property type="match status" value="1"/>
</dbReference>
<keyword evidence="2" id="KW-0472">Membrane</keyword>
<gene>
    <name evidence="4" type="ORF">DCO17_08885</name>
</gene>
<keyword evidence="5" id="KW-1185">Reference proteome</keyword>
<organism evidence="4 5">
    <name type="scientific">Polynucleobacter tropicus</name>
    <dbReference type="NCBI Taxonomy" id="1743174"/>
    <lineage>
        <taxon>Bacteria</taxon>
        <taxon>Pseudomonadati</taxon>
        <taxon>Pseudomonadota</taxon>
        <taxon>Betaproteobacteria</taxon>
        <taxon>Burkholderiales</taxon>
        <taxon>Burkholderiaceae</taxon>
        <taxon>Polynucleobacter</taxon>
    </lineage>
</organism>
<dbReference type="Proteomes" id="UP000503312">
    <property type="component" value="Chromosome"/>
</dbReference>
<dbReference type="NCBIfam" id="TIGR02099">
    <property type="entry name" value="YhdP family protein"/>
    <property type="match status" value="1"/>
</dbReference>
<evidence type="ECO:0000256" key="1">
    <source>
        <dbReference type="SAM" id="MobiDB-lite"/>
    </source>
</evidence>
<evidence type="ECO:0000256" key="2">
    <source>
        <dbReference type="SAM" id="Phobius"/>
    </source>
</evidence>
<feature type="region of interest" description="Disordered" evidence="1">
    <location>
        <begin position="1353"/>
        <end position="1377"/>
    </location>
</feature>